<reference evidence="2 3" key="1">
    <citation type="submission" date="2020-08" db="EMBL/GenBank/DDBJ databases">
        <title>Sequencing the genomes of 1000 actinobacteria strains.</title>
        <authorList>
            <person name="Klenk H.-P."/>
        </authorList>
    </citation>
    <scope>NUCLEOTIDE SEQUENCE [LARGE SCALE GENOMIC DNA]</scope>
    <source>
        <strain evidence="2 3">DSM 105369</strain>
    </source>
</reference>
<dbReference type="AlphaFoldDB" id="A0A839NJI5"/>
<organism evidence="2 3">
    <name type="scientific">Flexivirga oryzae</name>
    <dbReference type="NCBI Taxonomy" id="1794944"/>
    <lineage>
        <taxon>Bacteria</taxon>
        <taxon>Bacillati</taxon>
        <taxon>Actinomycetota</taxon>
        <taxon>Actinomycetes</taxon>
        <taxon>Micrococcales</taxon>
        <taxon>Dermacoccaceae</taxon>
        <taxon>Flexivirga</taxon>
    </lineage>
</organism>
<protein>
    <submittedName>
        <fullName evidence="2">Uncharacterized protein</fullName>
    </submittedName>
</protein>
<dbReference type="EMBL" id="JACHVQ010000006">
    <property type="protein sequence ID" value="MBB2894522.1"/>
    <property type="molecule type" value="Genomic_DNA"/>
</dbReference>
<dbReference type="Proteomes" id="UP000559182">
    <property type="component" value="Unassembled WGS sequence"/>
</dbReference>
<keyword evidence="3" id="KW-1185">Reference proteome</keyword>
<dbReference type="EMBL" id="JACHVQ010000001">
    <property type="protein sequence ID" value="MBB2892629.1"/>
    <property type="molecule type" value="Genomic_DNA"/>
</dbReference>
<evidence type="ECO:0000313" key="1">
    <source>
        <dbReference type="EMBL" id="MBB2892629.1"/>
    </source>
</evidence>
<gene>
    <name evidence="1" type="ORF">FHU39_002613</name>
    <name evidence="2" type="ORF">FHU39_004568</name>
</gene>
<comment type="caution">
    <text evidence="2">The sequence shown here is derived from an EMBL/GenBank/DDBJ whole genome shotgun (WGS) entry which is preliminary data.</text>
</comment>
<name>A0A839NJI5_9MICO</name>
<dbReference type="RefSeq" id="WP_221185258.1">
    <property type="nucleotide sequence ID" value="NZ_JACHVQ010000001.1"/>
</dbReference>
<proteinExistence type="predicted"/>
<sequence length="339" mass="36226">MTTTHRTRWLVTALVVVLAAAAIAWWVHESSGVRVGDRFADPTVMTGELADNDATVDAPFGPLDLTISIGPEAGASGHTITAPHGAALVEVSWHGETLYPAPIVWPTATPRRRRDPGTDLTLVSGGRRYPIARSVGYADDGGSVLVVVQGDGTDAHVEARFAGRTVRSVRGRPQRRDTAQPPADLACLDDSHLRFSWVHCDFDMTRSIYVAGLGAAPAGKEWLVVDGATVTRSRHQVSTFQPADHSKEARYLPSGPPTATLSVAGLGKPARVAGSDQITGDAVRLAARAWLIPATRDARIRLSYQLPTTLDRRDSDWKSAPATYRVNVSMVATYPGVAG</sequence>
<accession>A0A839NJI5</accession>
<evidence type="ECO:0000313" key="3">
    <source>
        <dbReference type="Proteomes" id="UP000559182"/>
    </source>
</evidence>
<evidence type="ECO:0000313" key="2">
    <source>
        <dbReference type="EMBL" id="MBB2894522.1"/>
    </source>
</evidence>